<sequence>MFIVSLANQKGGVGKSTTTVNLGSEVSRSKRVLVIDLDPQGNASKVLSNGETSFEFNDSISALFDKPKNTNIRDLIRPVMAKEKSINNFDFIPADYQLSRVIETSLTKINRERILEKHLQKIENDYDIVILDTPPNLSLTTLNAIQASDLILIPVDSGAFSLDGISPLLDAIDEIKDEDSNFLILRNEIDSRNTLINKFISSELSAVQERVLDITVRKSEDLSQANALSTPLRFYKPGSVINNDYKALAKHMLSMV</sequence>
<evidence type="ECO:0000259" key="1">
    <source>
        <dbReference type="Pfam" id="PF13614"/>
    </source>
</evidence>
<evidence type="ECO:0000313" key="2">
    <source>
        <dbReference type="EMBL" id="ODS09642.1"/>
    </source>
</evidence>
<dbReference type="Proteomes" id="UP000095131">
    <property type="component" value="Unassembled WGS sequence"/>
</dbReference>
<dbReference type="SUPFAM" id="SSF52540">
    <property type="entry name" value="P-loop containing nucleoside triphosphate hydrolases"/>
    <property type="match status" value="1"/>
</dbReference>
<dbReference type="CDD" id="cd02042">
    <property type="entry name" value="ParAB_family"/>
    <property type="match status" value="1"/>
</dbReference>
<reference evidence="2 3" key="1">
    <citation type="submission" date="2016-08" db="EMBL/GenBank/DDBJ databases">
        <title>Genome sequencing of Vibrio scophthalmi strain FP3289, an isolated from Paralichthys olivaceus.</title>
        <authorList>
            <person name="Han H.-J."/>
        </authorList>
    </citation>
    <scope>NUCLEOTIDE SEQUENCE [LARGE SCALE GENOMIC DNA]</scope>
    <source>
        <strain evidence="2 3">FP3289</strain>
    </source>
</reference>
<evidence type="ECO:0000313" key="3">
    <source>
        <dbReference type="Proteomes" id="UP000095131"/>
    </source>
</evidence>
<dbReference type="InterPro" id="IPR025669">
    <property type="entry name" value="AAA_dom"/>
</dbReference>
<dbReference type="RefSeq" id="WP_069447489.1">
    <property type="nucleotide sequence ID" value="NZ_MDCJ01000006.1"/>
</dbReference>
<feature type="domain" description="AAA" evidence="1">
    <location>
        <begin position="3"/>
        <end position="179"/>
    </location>
</feature>
<dbReference type="InterPro" id="IPR050678">
    <property type="entry name" value="DNA_Partitioning_ATPase"/>
</dbReference>
<proteinExistence type="predicted"/>
<dbReference type="PANTHER" id="PTHR13696:SF52">
    <property type="entry name" value="PARA FAMILY PROTEIN CT_582"/>
    <property type="match status" value="1"/>
</dbReference>
<dbReference type="PANTHER" id="PTHR13696">
    <property type="entry name" value="P-LOOP CONTAINING NUCLEOSIDE TRIPHOSPHATE HYDROLASE"/>
    <property type="match status" value="1"/>
</dbReference>
<accession>A0A1E3WIT9</accession>
<gene>
    <name evidence="2" type="ORF">VSF3289_03306</name>
</gene>
<dbReference type="Pfam" id="PF13614">
    <property type="entry name" value="AAA_31"/>
    <property type="match status" value="1"/>
</dbReference>
<name>A0A1E3WIT9_9VIBR</name>
<dbReference type="OrthoDB" id="9799330at2"/>
<dbReference type="Gene3D" id="3.40.50.300">
    <property type="entry name" value="P-loop containing nucleotide triphosphate hydrolases"/>
    <property type="match status" value="1"/>
</dbReference>
<dbReference type="AlphaFoldDB" id="A0A1E3WIT9"/>
<protein>
    <submittedName>
        <fullName evidence="2">Virulence plasmid ParA family protein pGP5-D</fullName>
    </submittedName>
</protein>
<dbReference type="PIRSF" id="PIRSF009320">
    <property type="entry name" value="Nuc_binding_HP_1000"/>
    <property type="match status" value="1"/>
</dbReference>
<comment type="caution">
    <text evidence="2">The sequence shown here is derived from an EMBL/GenBank/DDBJ whole genome shotgun (WGS) entry which is preliminary data.</text>
</comment>
<dbReference type="PATRIC" id="fig|45658.8.peg.3261"/>
<organism evidence="2 3">
    <name type="scientific">Vibrio scophthalmi</name>
    <dbReference type="NCBI Taxonomy" id="45658"/>
    <lineage>
        <taxon>Bacteria</taxon>
        <taxon>Pseudomonadati</taxon>
        <taxon>Pseudomonadota</taxon>
        <taxon>Gammaproteobacteria</taxon>
        <taxon>Vibrionales</taxon>
        <taxon>Vibrionaceae</taxon>
        <taxon>Vibrio</taxon>
    </lineage>
</organism>
<dbReference type="EMBL" id="MDCJ01000006">
    <property type="protein sequence ID" value="ODS09642.1"/>
    <property type="molecule type" value="Genomic_DNA"/>
</dbReference>
<dbReference type="InterPro" id="IPR027417">
    <property type="entry name" value="P-loop_NTPase"/>
</dbReference>